<evidence type="ECO:0008006" key="4">
    <source>
        <dbReference type="Google" id="ProtNLM"/>
    </source>
</evidence>
<feature type="transmembrane region" description="Helical" evidence="1">
    <location>
        <begin position="82"/>
        <end position="99"/>
    </location>
</feature>
<keyword evidence="1" id="KW-1133">Transmembrane helix</keyword>
<keyword evidence="1" id="KW-0472">Membrane</keyword>
<dbReference type="EMBL" id="CP001739">
    <property type="protein sequence ID" value="ACZ08588.1"/>
    <property type="molecule type" value="Genomic_DNA"/>
</dbReference>
<keyword evidence="3" id="KW-1185">Reference proteome</keyword>
<dbReference type="RefSeq" id="WP_012861184.1">
    <property type="nucleotide sequence ID" value="NC_013517.1"/>
</dbReference>
<feature type="transmembrane region" description="Helical" evidence="1">
    <location>
        <begin position="6"/>
        <end position="28"/>
    </location>
</feature>
<reference evidence="2 3" key="2">
    <citation type="journal article" date="2010" name="Stand. Genomic Sci.">
        <title>Complete genome sequence of Sebaldella termitidis type strain (NCTC 11300).</title>
        <authorList>
            <person name="Harmon-Smith M."/>
            <person name="Celia L."/>
            <person name="Chertkov O."/>
            <person name="Lapidus A."/>
            <person name="Copeland A."/>
            <person name="Glavina Del Rio T."/>
            <person name="Nolan M."/>
            <person name="Lucas S."/>
            <person name="Tice H."/>
            <person name="Cheng J.F."/>
            <person name="Han C."/>
            <person name="Detter J.C."/>
            <person name="Bruce D."/>
            <person name="Goodwin L."/>
            <person name="Pitluck S."/>
            <person name="Pati A."/>
            <person name="Liolios K."/>
            <person name="Ivanova N."/>
            <person name="Mavromatis K."/>
            <person name="Mikhailova N."/>
            <person name="Chen A."/>
            <person name="Palaniappan K."/>
            <person name="Land M."/>
            <person name="Hauser L."/>
            <person name="Chang Y.J."/>
            <person name="Jeffries C.D."/>
            <person name="Brettin T."/>
            <person name="Goker M."/>
            <person name="Beck B."/>
            <person name="Bristow J."/>
            <person name="Eisen J.A."/>
            <person name="Markowitz V."/>
            <person name="Hugenholtz P."/>
            <person name="Kyrpides N.C."/>
            <person name="Klenk H.P."/>
            <person name="Chen F."/>
        </authorList>
    </citation>
    <scope>NUCLEOTIDE SEQUENCE [LARGE SCALE GENOMIC DNA]</scope>
    <source>
        <strain evidence="3">ATCC 33386 / NCTC 11300</strain>
    </source>
</reference>
<protein>
    <recommendedName>
        <fullName evidence="4">DUF1622 domain-containing protein</fullName>
    </recommendedName>
</protein>
<feature type="transmembrane region" description="Helical" evidence="1">
    <location>
        <begin position="48"/>
        <end position="70"/>
    </location>
</feature>
<accession>D1AIK4</accession>
<dbReference type="AlphaFoldDB" id="D1AIK4"/>
<organism evidence="2 3">
    <name type="scientific">Sebaldella termitidis (strain ATCC 33386 / NCTC 11300)</name>
    <dbReference type="NCBI Taxonomy" id="526218"/>
    <lineage>
        <taxon>Bacteria</taxon>
        <taxon>Fusobacteriati</taxon>
        <taxon>Fusobacteriota</taxon>
        <taxon>Fusobacteriia</taxon>
        <taxon>Fusobacteriales</taxon>
        <taxon>Leptotrichiaceae</taxon>
        <taxon>Sebaldella</taxon>
    </lineage>
</organism>
<evidence type="ECO:0000313" key="2">
    <source>
        <dbReference type="EMBL" id="ACZ08588.1"/>
    </source>
</evidence>
<dbReference type="KEGG" id="str:Sterm_1730"/>
<gene>
    <name evidence="2" type="ordered locus">Sterm_1730</name>
</gene>
<dbReference type="Proteomes" id="UP000000845">
    <property type="component" value="Chromosome"/>
</dbReference>
<dbReference type="InterPro" id="IPR012427">
    <property type="entry name" value="DUF1622"/>
</dbReference>
<dbReference type="PANTHER" id="PTHR38468">
    <property type="entry name" value="SLL0939 PROTEIN"/>
    <property type="match status" value="1"/>
</dbReference>
<dbReference type="Pfam" id="PF07784">
    <property type="entry name" value="DUF1622"/>
    <property type="match status" value="1"/>
</dbReference>
<proteinExistence type="predicted"/>
<name>D1AIK4_SEBTE</name>
<keyword evidence="1" id="KW-0812">Transmembrane</keyword>
<sequence length="110" mass="12592">MEHIRYLGTIMSFFSGVIIIWGVIISTFQFFKNELSKSSSSEKAVQRAYIRTFLASYILLGLEVLIAADIIDTIAHPELNEIITLIVIVFIRTFISYFLQKEIKETARQG</sequence>
<reference evidence="3" key="1">
    <citation type="submission" date="2009-09" db="EMBL/GenBank/DDBJ databases">
        <title>The complete chromosome of Sebaldella termitidis ATCC 33386.</title>
        <authorList>
            <consortium name="US DOE Joint Genome Institute (JGI-PGF)"/>
            <person name="Lucas S."/>
            <person name="Copeland A."/>
            <person name="Lapidus A."/>
            <person name="Glavina del Rio T."/>
            <person name="Dalin E."/>
            <person name="Tice H."/>
            <person name="Bruce D."/>
            <person name="Goodwin L."/>
            <person name="Pitluck S."/>
            <person name="Kyrpides N."/>
            <person name="Mavromatis K."/>
            <person name="Ivanova N."/>
            <person name="Mikhailova N."/>
            <person name="Sims D."/>
            <person name="Meincke L."/>
            <person name="Brettin T."/>
            <person name="Detter J.C."/>
            <person name="Han C."/>
            <person name="Larimer F."/>
            <person name="Land M."/>
            <person name="Hauser L."/>
            <person name="Markowitz V."/>
            <person name="Cheng J.F."/>
            <person name="Hugenholtz P."/>
            <person name="Woyke T."/>
            <person name="Wu D."/>
            <person name="Eisen J.A."/>
        </authorList>
    </citation>
    <scope>NUCLEOTIDE SEQUENCE [LARGE SCALE GENOMIC DNA]</scope>
    <source>
        <strain evidence="3">ATCC 33386 / NCTC 11300</strain>
    </source>
</reference>
<evidence type="ECO:0000313" key="3">
    <source>
        <dbReference type="Proteomes" id="UP000000845"/>
    </source>
</evidence>
<dbReference type="PANTHER" id="PTHR38468:SF1">
    <property type="entry name" value="SLL0939 PROTEIN"/>
    <property type="match status" value="1"/>
</dbReference>
<evidence type="ECO:0000256" key="1">
    <source>
        <dbReference type="SAM" id="Phobius"/>
    </source>
</evidence>
<dbReference type="eggNOG" id="COG4828">
    <property type="taxonomic scope" value="Bacteria"/>
</dbReference>
<dbReference type="HOGENOM" id="CLU_136765_3_1_0"/>